<name>A0AAF0ANG0_9CAUD</name>
<protein>
    <submittedName>
        <fullName evidence="9">Tail fiber protein</fullName>
    </submittedName>
</protein>
<keyword evidence="5" id="KW-1160">Virus entry into host cell</keyword>
<dbReference type="InterPro" id="IPR005604">
    <property type="entry name" value="Phage_T7_tail_fibre-like_N"/>
</dbReference>
<feature type="domain" description="Bacteriophage T7 tail fibre protein-like N-terminal" evidence="8">
    <location>
        <begin position="19"/>
        <end position="128"/>
    </location>
</feature>
<accession>A0AAF0ANG0</accession>
<evidence type="ECO:0000256" key="5">
    <source>
        <dbReference type="ARBA" id="ARBA00023296"/>
    </source>
</evidence>
<dbReference type="InterPro" id="IPR011050">
    <property type="entry name" value="Pectin_lyase_fold/virulence"/>
</dbReference>
<dbReference type="SUPFAM" id="SSF51126">
    <property type="entry name" value="Pectin lyase-like"/>
    <property type="match status" value="1"/>
</dbReference>
<evidence type="ECO:0000256" key="6">
    <source>
        <dbReference type="ARBA" id="ARBA00035636"/>
    </source>
</evidence>
<evidence type="ECO:0000256" key="3">
    <source>
        <dbReference type="ARBA" id="ARBA00022732"/>
    </source>
</evidence>
<dbReference type="SMR" id="A0AAF0ANG0"/>
<keyword evidence="7" id="KW-1238">Degradation of host capsule during virus entry</keyword>
<dbReference type="Proteomes" id="UP001211143">
    <property type="component" value="Segment"/>
</dbReference>
<dbReference type="Gene3D" id="2.160.20.10">
    <property type="entry name" value="Single-stranded right-handed beta-helix, Pectin lyase-like"/>
    <property type="match status" value="1"/>
</dbReference>
<keyword evidence="10" id="KW-1185">Reference proteome</keyword>
<evidence type="ECO:0000256" key="7">
    <source>
        <dbReference type="ARBA" id="ARBA00035731"/>
    </source>
</evidence>
<dbReference type="GO" id="GO:0098994">
    <property type="term" value="P:symbiont entry into host cell via disruption of host cell envelope"/>
    <property type="evidence" value="ECO:0007669"/>
    <property type="project" value="UniProtKB-KW"/>
</dbReference>
<dbReference type="GO" id="GO:0098996">
    <property type="term" value="P:symbiont entry into host cell via disruption of host cell glycocalyx"/>
    <property type="evidence" value="ECO:0007669"/>
    <property type="project" value="UniProtKB-KW"/>
</dbReference>
<dbReference type="EMBL" id="OP819285">
    <property type="protein sequence ID" value="WBF78430.1"/>
    <property type="molecule type" value="Genomic_DNA"/>
</dbReference>
<evidence type="ECO:0000259" key="8">
    <source>
        <dbReference type="Pfam" id="PF03906"/>
    </source>
</evidence>
<sequence>MTTSTWQPFAIGDGNYDTMHTWAGDGNAARSFELNFTGGYISQADVKAFMIKRGTTQQVDLTVKFTNKNTVTLSRAVPEGWDVTIYRDTPKDKPTASFIDGALITAANLDRNARQAIYGVAELADRMDISQATSNQALATSEAAVAGVAATQATANRAVAIADDATTTAKGAMTKSNQALARVDQASSRSLEAINVANEALDVANSHVDDDKNIKRVLRAPAGDTLQELPSRELRKGKGLSFDANGDIVAVTPVAGTAEAVLQSLRAQNGLSHIGLANGTAGLDAAIKYLSFEMFGAVPGTTTDQTAKIQATVDAAALTGLPIWSTGAYFMSGQVQLTKAVQITGAKFIGPASSTSQKFAVKADVTFDWCSFDKVYIHHTDGNLLVQNFQILNNRNTAAVFSEQVASEVSVELRYGTFRNCYFGYLRQGGSGFGLRTNVMRGLQFFDMQGDCIEMNLCTNDKYTLVEDVVIDTVDHLGTQPNWGIAMGFAGKGDYGFTDDYTNYFKNLTLRNCRVYAARQCIHVEKGYNCLIENVELFPDNNRSTNAGIEAAGIVLYGCSNVTVDGVRGAPITGQRMLWVTWGITGGQYKMAGRDITIRNVDITGSVEINMSATNTFTSTLVIDKLKANRLLIEGHASEYDVSNVKVDEIEIEFHRVNNDGRDQVRRTARSLATFTNCRSTLVSNTGVNLGRIAVDDMSVSNTNFPIRKTASSSTNRGTPVTKIDGTYWLEANGFPWGYWFLPGDRIVNNQGTVYTILTEGCQFKSSGDTVVRAANAGATTLRGNTTENWTTVYWKTAGCKVVVPKGGANGSDLHTTLARSAYIAGGIYTIELADPLGTAIAAGTVITPEKVCTYVSK</sequence>
<evidence type="ECO:0000313" key="9">
    <source>
        <dbReference type="EMBL" id="WBF78430.1"/>
    </source>
</evidence>
<evidence type="ECO:0000256" key="1">
    <source>
        <dbReference type="ARBA" id="ARBA00004328"/>
    </source>
</evidence>
<evidence type="ECO:0000313" key="10">
    <source>
        <dbReference type="Proteomes" id="UP001211143"/>
    </source>
</evidence>
<evidence type="ECO:0000256" key="4">
    <source>
        <dbReference type="ARBA" id="ARBA00022844"/>
    </source>
</evidence>
<evidence type="ECO:0000256" key="2">
    <source>
        <dbReference type="ARBA" id="ARBA00022717"/>
    </source>
</evidence>
<proteinExistence type="inferred from homology"/>
<dbReference type="InterPro" id="IPR012334">
    <property type="entry name" value="Pectin_lyas_fold"/>
</dbReference>
<keyword evidence="2" id="KW-1235">Degradation of host cell envelope components during virus entry</keyword>
<keyword evidence="3" id="KW-1227">Viral tail protein</keyword>
<organism evidence="9 10">
    <name type="scientific">Cronobacter phage EspYZU13</name>
    <dbReference type="NCBI Taxonomy" id="3003790"/>
    <lineage>
        <taxon>Viruses</taxon>
        <taxon>Duplodnaviria</taxon>
        <taxon>Heunggongvirae</taxon>
        <taxon>Uroviricota</taxon>
        <taxon>Caudoviricetes</taxon>
        <taxon>Autographivirales</taxon>
        <taxon>Autonotataviridae</taxon>
        <taxon>Melnykvirinae</taxon>
        <taxon>Cronosvirus</taxon>
        <taxon>Cronosvirus EspYZU13</taxon>
    </lineage>
</organism>
<comment type="subcellular location">
    <subcellularLocation>
        <location evidence="1">Virion</location>
    </subcellularLocation>
</comment>
<dbReference type="Pfam" id="PF03906">
    <property type="entry name" value="Phage_T7_tail"/>
    <property type="match status" value="1"/>
</dbReference>
<reference evidence="9" key="1">
    <citation type="submission" date="2022-11" db="EMBL/GenBank/DDBJ databases">
        <authorList>
            <person name="Yang Z.-Q."/>
            <person name="Zhang Y.-S."/>
        </authorList>
    </citation>
    <scope>NUCLEOTIDE SEQUENCE</scope>
</reference>
<comment type="similarity">
    <text evidence="6">In the N-terminal section; belongs to the Teseptimavirus fiber family.</text>
</comment>
<keyword evidence="4" id="KW-0946">Virion</keyword>
<dbReference type="GO" id="GO:0098015">
    <property type="term" value="C:virus tail"/>
    <property type="evidence" value="ECO:0007669"/>
    <property type="project" value="UniProtKB-KW"/>
</dbReference>